<organism evidence="2 3">
    <name type="scientific">Bordetella genomosp. 5</name>
    <dbReference type="NCBI Taxonomy" id="1395608"/>
    <lineage>
        <taxon>Bacteria</taxon>
        <taxon>Pseudomonadati</taxon>
        <taxon>Pseudomonadota</taxon>
        <taxon>Betaproteobacteria</taxon>
        <taxon>Burkholderiales</taxon>
        <taxon>Alcaligenaceae</taxon>
        <taxon>Bordetella</taxon>
    </lineage>
</organism>
<dbReference type="EMBL" id="NEVP01000011">
    <property type="protein sequence ID" value="OZI46967.1"/>
    <property type="molecule type" value="Genomic_DNA"/>
</dbReference>
<sequence>MVINREISMSTSWTQLEAARAIRNAVAQQRFEGVDPDQRTIAELHRVAKGEIQFADLIHDLRQRIVSGDFEKPAH</sequence>
<reference evidence="2 3" key="1">
    <citation type="submission" date="2017-05" db="EMBL/GenBank/DDBJ databases">
        <title>Complete and WGS of Bordetella genogroups.</title>
        <authorList>
            <person name="Spilker T."/>
            <person name="LiPuma J."/>
        </authorList>
    </citation>
    <scope>NUCLEOTIDE SEQUENCE [LARGE SCALE GENOMIC DNA]</scope>
    <source>
        <strain evidence="2 3">AU10456</strain>
    </source>
</reference>
<keyword evidence="3" id="KW-1185">Reference proteome</keyword>
<dbReference type="AlphaFoldDB" id="A0A261TCH2"/>
<protein>
    <recommendedName>
        <fullName evidence="1">Antitoxin VbhA domain-containing protein</fullName>
    </recommendedName>
</protein>
<gene>
    <name evidence="2" type="ORF">CAL25_20120</name>
</gene>
<dbReference type="Pfam" id="PF18495">
    <property type="entry name" value="VbhA"/>
    <property type="match status" value="1"/>
</dbReference>
<dbReference type="Gene3D" id="1.10.8.1050">
    <property type="entry name" value="Antitoxin VbhA-like"/>
    <property type="match status" value="1"/>
</dbReference>
<evidence type="ECO:0000313" key="2">
    <source>
        <dbReference type="EMBL" id="OZI46967.1"/>
    </source>
</evidence>
<dbReference type="InterPro" id="IPR043038">
    <property type="entry name" value="VbhA_sf"/>
</dbReference>
<evidence type="ECO:0000313" key="3">
    <source>
        <dbReference type="Proteomes" id="UP000216913"/>
    </source>
</evidence>
<name>A0A261TCH2_9BORD</name>
<evidence type="ECO:0000259" key="1">
    <source>
        <dbReference type="Pfam" id="PF18495"/>
    </source>
</evidence>
<dbReference type="CDD" id="cd11586">
    <property type="entry name" value="VbhA_like"/>
    <property type="match status" value="1"/>
</dbReference>
<proteinExistence type="predicted"/>
<accession>A0A261TCH2</accession>
<dbReference type="InterPro" id="IPR041535">
    <property type="entry name" value="VbhA"/>
</dbReference>
<comment type="caution">
    <text evidence="2">The sequence shown here is derived from an EMBL/GenBank/DDBJ whole genome shotgun (WGS) entry which is preliminary data.</text>
</comment>
<dbReference type="InterPro" id="IPR033788">
    <property type="entry name" value="VbhA-like"/>
</dbReference>
<dbReference type="Proteomes" id="UP000216913">
    <property type="component" value="Unassembled WGS sequence"/>
</dbReference>
<feature type="domain" description="Antitoxin VbhA" evidence="1">
    <location>
        <begin position="20"/>
        <end position="64"/>
    </location>
</feature>